<comment type="subcellular location">
    <subcellularLocation>
        <location evidence="2">Secreted</location>
    </subcellularLocation>
</comment>
<dbReference type="RefSeq" id="WP_038587713.1">
    <property type="nucleotide sequence ID" value="NZ_CP009211.1"/>
</dbReference>
<evidence type="ECO:0000313" key="12">
    <source>
        <dbReference type="Proteomes" id="UP000028780"/>
    </source>
</evidence>
<dbReference type="Proteomes" id="UP000028780">
    <property type="component" value="Chromosome"/>
</dbReference>
<dbReference type="InterPro" id="IPR008969">
    <property type="entry name" value="CarboxyPept-like_regulatory"/>
</dbReference>
<dbReference type="HOGENOM" id="CLU_230744_0_0_11"/>
<evidence type="ECO:0000256" key="2">
    <source>
        <dbReference type="ARBA" id="ARBA00004613"/>
    </source>
</evidence>
<feature type="region of interest" description="Disordered" evidence="8">
    <location>
        <begin position="2201"/>
        <end position="2242"/>
    </location>
</feature>
<dbReference type="Gene3D" id="2.60.40.1120">
    <property type="entry name" value="Carboxypeptidase-like, regulatory domain"/>
    <property type="match status" value="14"/>
</dbReference>
<keyword evidence="9" id="KW-0472">Membrane</keyword>
<feature type="compositionally biased region" description="Basic and acidic residues" evidence="8">
    <location>
        <begin position="1496"/>
        <end position="1505"/>
    </location>
</feature>
<evidence type="ECO:0000256" key="8">
    <source>
        <dbReference type="SAM" id="MobiDB-lite"/>
    </source>
</evidence>
<accession>A0A076NKE0</accession>
<keyword evidence="9" id="KW-0812">Transmembrane</keyword>
<evidence type="ECO:0000259" key="10">
    <source>
        <dbReference type="Pfam" id="PF17210"/>
    </source>
</evidence>
<feature type="region of interest" description="Disordered" evidence="8">
    <location>
        <begin position="1915"/>
        <end position="1940"/>
    </location>
</feature>
<keyword evidence="6" id="KW-0732">Signal</keyword>
<dbReference type="OrthoDB" id="4385186at2"/>
<feature type="domain" description="SD-repeat containing protein B" evidence="10">
    <location>
        <begin position="1980"/>
        <end position="2046"/>
    </location>
</feature>
<dbReference type="KEGG" id="cii:CIMIT_00615"/>
<dbReference type="GO" id="GO:0005576">
    <property type="term" value="C:extracellular region"/>
    <property type="evidence" value="ECO:0007669"/>
    <property type="project" value="UniProtKB-SubCell"/>
</dbReference>
<evidence type="ECO:0000256" key="3">
    <source>
        <dbReference type="ARBA" id="ARBA00007257"/>
    </source>
</evidence>
<keyword evidence="12" id="KW-1185">Reference proteome</keyword>
<feature type="region of interest" description="Disordered" evidence="8">
    <location>
        <begin position="1495"/>
        <end position="1516"/>
    </location>
</feature>
<dbReference type="SUPFAM" id="SSF117074">
    <property type="entry name" value="Hypothetical protein PA1324"/>
    <property type="match status" value="2"/>
</dbReference>
<dbReference type="InterPro" id="IPR013784">
    <property type="entry name" value="Carb-bd-like_fold"/>
</dbReference>
<feature type="region of interest" description="Disordered" evidence="8">
    <location>
        <begin position="1400"/>
        <end position="1427"/>
    </location>
</feature>
<keyword evidence="5" id="KW-0964">Secreted</keyword>
<keyword evidence="9" id="KW-1133">Transmembrane helix</keyword>
<dbReference type="EMBL" id="CP009211">
    <property type="protein sequence ID" value="AIJ32621.1"/>
    <property type="molecule type" value="Genomic_DNA"/>
</dbReference>
<dbReference type="Pfam" id="PF17210">
    <property type="entry name" value="SdrD_B"/>
    <property type="match status" value="1"/>
</dbReference>
<sequence length="2242" mass="236613">MTFEVTPKLGTVTGKLNAPVSFVGEALVDLLDANGNVVETKTVRRGQTFTFADTPIGDYKLKVRDTRGFTGQTTSTFTLKNDATENRDLSLTAQKASAYGWVKDEDGNAVPNAEVTLSGASLKTTTNSNGYFNIPNIPDGQYTVEVAATERTVGTNASVTLKPGDNKNLDQILVNLHRRNATGRVLDEQNNPVSGAELKLSGNGQAEKTVKTDAEGNYRFEGLKPGTYTVEVKGSTAYGSGGGQLDIQPERDTEKDFKVSKNKATLSGWGSVVGSDEKPANVELKLWGKDADGKERVVSTATTSEDGTFSFAGVEAGTYAIEVVESDRFQGGRTDANIDVKPGESKRFGLQMVYKTVTATGLVTLDREQLKNVDVTVTQKATGKTISTRTDDQGRFTIMGLDHGAYTASIAAKPGSYKEKQSAEVNIEPGKTGDLSISLASEPGNVEGTVTDNFGKPVAGAKVTAGNKSATTGKDGKYRIEGLSKGNVTVTVARSDQEKYSSASKSVEIQPEKTRTVDLQVARDRGTIIGTVKDDDGTVLADGKARVTGPNGFNKEVTISGGKYELGDLIAGKYTVTVAKTALTDAKSEEVNVAPGQTATKNIEVRRFQGAYQIRVFDDLGKPIQGAKVEVTGKGFKQQKQTDAKGDVSIENVPPGRYAYKVLAADEYGQASGDLNPIVEDSREALNVGVPPTDGRVEGTVLDDAGAPVVGATVKLDGNRRSGNKEVWSATATTDDNGKYAIPGVPPGTFTAKVDATDTRGGDSTEVTVRPNAASTGDLELNRNDGSLGGKVTDDTGAAVSGAQVVLKDAAGKQIGSAETNDDGVYEFADLRPGEYLVEVVGTDKYGAASENTQVEPAAKGNRDLRVSRADGSVEGKVVDEEGVAVEGASVTIYGDGVEEQVTTNAEGTFTVSNLRPGSYRVEVAPTKEYGAAASAFTVEPGATATAQLEVNRSKSTVTGQVSDDAHQVIEGVEVEITDAQGTVIATETTGGDGTFSVKDVKPGTYTATVEGTDTHEGDSYEFTVVAGEFPERVPLIMGRKAGTLRGQVVDAVTGKAITNATLTLVAAGETEGTTLTVNGKGEFQVPVAAGTHTLRVQSPEFYEPYSDQIFEVGAAERVDLGQLKLVSTVGSIEGTVTDGEGNALEGVELSIRNLENGAETSVTTNAKGKYTAGNRTVGRYEVAVTAPQGYDAPETQEVPVERSKTATADFKVNKTPEAPQVGSVSGAVLDTAGEVVDGASVALKHRESGEAYPATVNAKGRFSAKELPAGEYSVIASADGYKAEGQPRVKVEAGKNRDIGRINLVKDEAPQGTFRVIVRSKDQKKPVAKAVIVVSQGDDERSYVTDANGEARGQLPVGTYSVRTTPPANSGFITPEQDSTLIIERGEPTDLPIELDRSAEAPADAPTGRVTGSIADENGEPVEGTTAKLRGEDGTIIDINVDENGNFVVEDVPEGKYTLIVTPGEGHRTPRYKTVEVNRGETTDVGRITTPSSVKKLDESDKGEPGTINGWLVDEKNEPIPGATVIVRGKGTDTDPDGNPIDTLPAVTVDENGRFTTDVLPEGDYEIDLELPEGWDKPEGWPKNVNVTKDKPEHQGVINVVAPRSEIKGAVVDGNGNPIDGVVVTVTDSHGDTKEVPVDENGNYKLDVIPGDAVVEVFTPEGVQEVDPMYIPVRPKNDVALPTVNLTEKTLDLKKRVLGWDADTPEDAPGLPTNEDLIYGFVVTNDSDEPVHNVKIEDPFAGPAIKAPENWDGTLQPGETKVFTAVMKPPYGSGAFANIAVARGFLKNEDGSEGAMVASTPDEAYLTFMDMSLMKKVNAQIASDPKKAVRMAADRDLYFTYEVVNTGSTRMENVKVTDMIYEGDKDDFDPDNPGKGRPMKIIPPKGFTGTLLPGERAVFKGVLPPLKPGIRHHNAAEASGEAPPAPKRSRIFEEEPDYGDDPSGLLVISPKENIDGNAHIVVEEGAALPAVSDLLGKLYIDSNKNGKLDDGDEPYGGMDITLQSRDGQPAVGTTSLSDGSFEFKGVREGAYILQMRNPGGVILAEPLDPEKNDNGIGALLETKELKISGDNDTENVEYLLLDRPLEFPEEPPADGSSLGKCISETSSVSNPATWLIPIGILIAAMGGAAVLFEDEFNAAAAEFNKAMPSLNIQRPAWMNQISRQLAEIDPAVPAAVLAVGIIGLGALALGLTYAACESGADLGSSKGGGSSDKDKDSKDKDKDGEKSQELTTAAEPSPANA</sequence>
<dbReference type="Pfam" id="PF13620">
    <property type="entry name" value="CarboxypepD_reg"/>
    <property type="match status" value="14"/>
</dbReference>
<dbReference type="GO" id="GO:0005975">
    <property type="term" value="P:carbohydrate metabolic process"/>
    <property type="evidence" value="ECO:0007669"/>
    <property type="project" value="UniProtKB-ARBA"/>
</dbReference>
<dbReference type="EC" id="3.2.1.1" evidence="4"/>
<dbReference type="SUPFAM" id="SSF49464">
    <property type="entry name" value="Carboxypeptidase regulatory domain-like"/>
    <property type="match status" value="2"/>
</dbReference>
<evidence type="ECO:0000256" key="5">
    <source>
        <dbReference type="ARBA" id="ARBA00022525"/>
    </source>
</evidence>
<dbReference type="InterPro" id="IPR013783">
    <property type="entry name" value="Ig-like_fold"/>
</dbReference>
<dbReference type="PANTHER" id="PTHR36108:SF13">
    <property type="entry name" value="COLOSSIN-B-RELATED"/>
    <property type="match status" value="1"/>
</dbReference>
<dbReference type="InterPro" id="IPR033764">
    <property type="entry name" value="Sdr_B"/>
</dbReference>
<feature type="transmembrane region" description="Helical" evidence="9">
    <location>
        <begin position="2172"/>
        <end position="2196"/>
    </location>
</feature>
<feature type="compositionally biased region" description="Basic and acidic residues" evidence="8">
    <location>
        <begin position="2212"/>
        <end position="2229"/>
    </location>
</feature>
<evidence type="ECO:0000256" key="1">
    <source>
        <dbReference type="ARBA" id="ARBA00000548"/>
    </source>
</evidence>
<protein>
    <recommendedName>
        <fullName evidence="4">alpha-amylase</fullName>
        <ecNumber evidence="4">3.2.1.1</ecNumber>
    </recommendedName>
    <alternativeName>
        <fullName evidence="7">1,4-alpha-D-glucan glucanohydrolase</fullName>
    </alternativeName>
</protein>
<evidence type="ECO:0000256" key="7">
    <source>
        <dbReference type="ARBA" id="ARBA00030238"/>
    </source>
</evidence>
<comment type="catalytic activity">
    <reaction evidence="1">
        <text>Endohydrolysis of (1-&gt;4)-alpha-D-glucosidic linkages in polysaccharides containing three or more (1-&gt;4)-alpha-linked D-glucose units.</text>
        <dbReference type="EC" id="3.2.1.1"/>
    </reaction>
</comment>
<dbReference type="STRING" id="156978.CIMIT_00615"/>
<organism evidence="11 12">
    <name type="scientific">Corynebacterium imitans</name>
    <dbReference type="NCBI Taxonomy" id="156978"/>
    <lineage>
        <taxon>Bacteria</taxon>
        <taxon>Bacillati</taxon>
        <taxon>Actinomycetota</taxon>
        <taxon>Actinomycetes</taxon>
        <taxon>Mycobacteriales</taxon>
        <taxon>Corynebacteriaceae</taxon>
        <taxon>Corynebacterium</taxon>
    </lineage>
</organism>
<feature type="region of interest" description="Disordered" evidence="8">
    <location>
        <begin position="1866"/>
        <end position="1885"/>
    </location>
</feature>
<comment type="similarity">
    <text evidence="3">Belongs to the serine-aspartate repeat-containing protein (SDr) family.</text>
</comment>
<dbReference type="eggNOG" id="COG4932">
    <property type="taxonomic scope" value="Bacteria"/>
</dbReference>
<evidence type="ECO:0000256" key="6">
    <source>
        <dbReference type="ARBA" id="ARBA00022729"/>
    </source>
</evidence>
<evidence type="ECO:0000256" key="4">
    <source>
        <dbReference type="ARBA" id="ARBA00012595"/>
    </source>
</evidence>
<dbReference type="SUPFAM" id="SSF49452">
    <property type="entry name" value="Starch-binding domain-like"/>
    <property type="match status" value="11"/>
</dbReference>
<gene>
    <name evidence="11" type="ORF">CIMIT_00615</name>
</gene>
<dbReference type="PANTHER" id="PTHR36108">
    <property type="entry name" value="COLOSSIN-B-RELATED"/>
    <property type="match status" value="1"/>
</dbReference>
<dbReference type="SUPFAM" id="SSF49478">
    <property type="entry name" value="Cna protein B-type domain"/>
    <property type="match status" value="3"/>
</dbReference>
<evidence type="ECO:0000256" key="9">
    <source>
        <dbReference type="SAM" id="Phobius"/>
    </source>
</evidence>
<evidence type="ECO:0000313" key="11">
    <source>
        <dbReference type="EMBL" id="AIJ32621.1"/>
    </source>
</evidence>
<dbReference type="GO" id="GO:0004556">
    <property type="term" value="F:alpha-amylase activity"/>
    <property type="evidence" value="ECO:0007669"/>
    <property type="project" value="UniProtKB-EC"/>
</dbReference>
<proteinExistence type="inferred from homology"/>
<dbReference type="Gene3D" id="2.60.40.10">
    <property type="entry name" value="Immunoglobulins"/>
    <property type="match status" value="5"/>
</dbReference>
<reference evidence="11 12" key="1">
    <citation type="submission" date="2014-08" db="EMBL/GenBank/DDBJ databases">
        <title>Complete genome sequence of Corynebacterium imitans DSM 44264, isolated from a five-month-old boy with suspected pharyngeal diphtheria.</title>
        <authorList>
            <person name="Mollmann S."/>
            <person name="Albersmeier A."/>
            <person name="Ruckert C."/>
            <person name="Tauch A."/>
        </authorList>
    </citation>
    <scope>NUCLEOTIDE SEQUENCE [LARGE SCALE GENOMIC DNA]</scope>
    <source>
        <strain evidence="11 12">DSM 44264</strain>
    </source>
</reference>
<name>A0A076NKE0_9CORY</name>
<dbReference type="GO" id="GO:0030246">
    <property type="term" value="F:carbohydrate binding"/>
    <property type="evidence" value="ECO:0007669"/>
    <property type="project" value="InterPro"/>
</dbReference>